<evidence type="ECO:0000256" key="1">
    <source>
        <dbReference type="SAM" id="Phobius"/>
    </source>
</evidence>
<keyword evidence="1" id="KW-0812">Transmembrane</keyword>
<sequence>MACKFCGPKLSLCGLILSVWGIIQLVSKTPEIAGRALVLVLMSFLIFQTLMGVFYSIKAVALLEDLPLEEGAAHSIDSFVTEVEAGYSQVRVTTLIH</sequence>
<evidence type="ECO:0000313" key="2">
    <source>
        <dbReference type="EMBL" id="KOB73936.1"/>
    </source>
</evidence>
<proteinExistence type="predicted"/>
<dbReference type="Proteomes" id="UP000037510">
    <property type="component" value="Unassembled WGS sequence"/>
</dbReference>
<dbReference type="AlphaFoldDB" id="A0A0L7LFF4"/>
<feature type="transmembrane region" description="Helical" evidence="1">
    <location>
        <begin position="37"/>
        <end position="57"/>
    </location>
</feature>
<keyword evidence="1" id="KW-0472">Membrane</keyword>
<gene>
    <name evidence="2" type="ORF">OBRU01_09840</name>
</gene>
<name>A0A0L7LFF4_OPEBR</name>
<keyword evidence="1" id="KW-1133">Transmembrane helix</keyword>
<evidence type="ECO:0000313" key="3">
    <source>
        <dbReference type="Proteomes" id="UP000037510"/>
    </source>
</evidence>
<keyword evidence="3" id="KW-1185">Reference proteome</keyword>
<dbReference type="EMBL" id="JTDY01001410">
    <property type="protein sequence ID" value="KOB73936.1"/>
    <property type="molecule type" value="Genomic_DNA"/>
</dbReference>
<dbReference type="STRING" id="104452.A0A0L7LFF4"/>
<reference evidence="2 3" key="1">
    <citation type="journal article" date="2015" name="Genome Biol. Evol.">
        <title>The genome of winter moth (Operophtera brumata) provides a genomic perspective on sexual dimorphism and phenology.</title>
        <authorList>
            <person name="Derks M.F."/>
            <person name="Smit S."/>
            <person name="Salis L."/>
            <person name="Schijlen E."/>
            <person name="Bossers A."/>
            <person name="Mateman C."/>
            <person name="Pijl A.S."/>
            <person name="de Ridder D."/>
            <person name="Groenen M.A."/>
            <person name="Visser M.E."/>
            <person name="Megens H.J."/>
        </authorList>
    </citation>
    <scope>NUCLEOTIDE SEQUENCE [LARGE SCALE GENOMIC DNA]</scope>
    <source>
        <strain evidence="2">WM2013NL</strain>
        <tissue evidence="2">Head and thorax</tissue>
    </source>
</reference>
<accession>A0A0L7LFF4</accession>
<organism evidence="2 3">
    <name type="scientific">Operophtera brumata</name>
    <name type="common">Winter moth</name>
    <name type="synonym">Phalaena brumata</name>
    <dbReference type="NCBI Taxonomy" id="104452"/>
    <lineage>
        <taxon>Eukaryota</taxon>
        <taxon>Metazoa</taxon>
        <taxon>Ecdysozoa</taxon>
        <taxon>Arthropoda</taxon>
        <taxon>Hexapoda</taxon>
        <taxon>Insecta</taxon>
        <taxon>Pterygota</taxon>
        <taxon>Neoptera</taxon>
        <taxon>Endopterygota</taxon>
        <taxon>Lepidoptera</taxon>
        <taxon>Glossata</taxon>
        <taxon>Ditrysia</taxon>
        <taxon>Geometroidea</taxon>
        <taxon>Geometridae</taxon>
        <taxon>Larentiinae</taxon>
        <taxon>Operophtera</taxon>
    </lineage>
</organism>
<protein>
    <submittedName>
        <fullName evidence="2">Ribonuclease</fullName>
    </submittedName>
</protein>
<comment type="caution">
    <text evidence="2">The sequence shown here is derived from an EMBL/GenBank/DDBJ whole genome shotgun (WGS) entry which is preliminary data.</text>
</comment>